<name>A0A2N0BB74_9LEPT</name>
<dbReference type="RefSeq" id="WP_100748082.1">
    <property type="nucleotide sequence ID" value="NZ_NPEF02000021.1"/>
</dbReference>
<reference evidence="1 3" key="2">
    <citation type="journal article" date="2018" name="Microb. Genom.">
        <title>Deciphering the unexplored Leptospira diversity from soils uncovers genomic evolution to virulence.</title>
        <authorList>
            <person name="Thibeaux R."/>
            <person name="Iraola G."/>
            <person name="Ferres I."/>
            <person name="Bierque E."/>
            <person name="Girault D."/>
            <person name="Soupe-Gilbert M.E."/>
            <person name="Picardeau M."/>
            <person name="Goarant C."/>
        </authorList>
    </citation>
    <scope>NUCLEOTIDE SEQUENCE [LARGE SCALE GENOMIC DNA]</scope>
    <source>
        <strain evidence="1 3">ATI7-C-A5</strain>
    </source>
</reference>
<gene>
    <name evidence="1" type="ORF">CH379_016460</name>
    <name evidence="2" type="ORF">CH379_05930</name>
</gene>
<dbReference type="Gene3D" id="3.90.550.10">
    <property type="entry name" value="Spore Coat Polysaccharide Biosynthesis Protein SpsA, Chain A"/>
    <property type="match status" value="1"/>
</dbReference>
<keyword evidence="3" id="KW-1185">Reference proteome</keyword>
<protein>
    <submittedName>
        <fullName evidence="2">Spore coat biosynthesis protein F</fullName>
    </submittedName>
</protein>
<dbReference type="InterPro" id="IPR029044">
    <property type="entry name" value="Nucleotide-diphossugar_trans"/>
</dbReference>
<accession>A0A2N0BGQ5</accession>
<accession>A0A2N0BB74</accession>
<evidence type="ECO:0000313" key="3">
    <source>
        <dbReference type="Proteomes" id="UP000232122"/>
    </source>
</evidence>
<reference evidence="2" key="1">
    <citation type="submission" date="2017-07" db="EMBL/GenBank/DDBJ databases">
        <title>Leptospira spp. isolated from tropical soils.</title>
        <authorList>
            <person name="Thibeaux R."/>
            <person name="Iraola G."/>
            <person name="Ferres I."/>
            <person name="Bierque E."/>
            <person name="Girault D."/>
            <person name="Soupe-Gilbert M.-E."/>
            <person name="Picardeau M."/>
            <person name="Goarant C."/>
        </authorList>
    </citation>
    <scope>NUCLEOTIDE SEQUENCE [LARGE SCALE GENOMIC DNA]</scope>
    <source>
        <strain evidence="2">ATI7-C-A5</strain>
    </source>
</reference>
<evidence type="ECO:0000313" key="1">
    <source>
        <dbReference type="EMBL" id="MDV6237226.1"/>
    </source>
</evidence>
<dbReference type="EMBL" id="NPEF01000043">
    <property type="protein sequence ID" value="PJZ93785.1"/>
    <property type="molecule type" value="Genomic_DNA"/>
</dbReference>
<dbReference type="SUPFAM" id="SSF53448">
    <property type="entry name" value="Nucleotide-diphospho-sugar transferases"/>
    <property type="match status" value="1"/>
</dbReference>
<dbReference type="AlphaFoldDB" id="A0A2N0BB74"/>
<reference evidence="1" key="3">
    <citation type="submission" date="2023-10" db="EMBL/GenBank/DDBJ databases">
        <authorList>
            <person name="Picardeau M."/>
            <person name="Thibeaux R."/>
        </authorList>
    </citation>
    <scope>NUCLEOTIDE SEQUENCE</scope>
    <source>
        <strain evidence="1">ATI7-C-A5</strain>
    </source>
</reference>
<dbReference type="EMBL" id="NPEF02000021">
    <property type="protein sequence ID" value="MDV6237226.1"/>
    <property type="molecule type" value="Genomic_DNA"/>
</dbReference>
<organism evidence="2">
    <name type="scientific">Leptospira ellisii</name>
    <dbReference type="NCBI Taxonomy" id="2023197"/>
    <lineage>
        <taxon>Bacteria</taxon>
        <taxon>Pseudomonadati</taxon>
        <taxon>Spirochaetota</taxon>
        <taxon>Spirochaetia</taxon>
        <taxon>Leptospirales</taxon>
        <taxon>Leptospiraceae</taxon>
        <taxon>Leptospira</taxon>
    </lineage>
</organism>
<dbReference type="OrthoDB" id="9815559at2"/>
<dbReference type="Proteomes" id="UP000232122">
    <property type="component" value="Unassembled WGS sequence"/>
</dbReference>
<evidence type="ECO:0000313" key="2">
    <source>
        <dbReference type="EMBL" id="PJZ93785.1"/>
    </source>
</evidence>
<dbReference type="PANTHER" id="PTHR42866">
    <property type="entry name" value="3-DEOXY-MANNO-OCTULOSONATE CYTIDYLYLTRANSFERASE"/>
    <property type="match status" value="1"/>
</dbReference>
<comment type="caution">
    <text evidence="2">The sequence shown here is derived from an EMBL/GenBank/DDBJ whole genome shotgun (WGS) entry which is preliminary data.</text>
</comment>
<dbReference type="Pfam" id="PF02348">
    <property type="entry name" value="CTP_transf_3"/>
    <property type="match status" value="1"/>
</dbReference>
<sequence length="528" mass="60181">MSGTRSTRNTPEIFAFIQARTGSTRLPGKVLAEYPPESGKTLIDRIQERIVSVLPENRIVYLIPEEDEELRVFLEKRGYLYFRGHATDVRERYARAAEFYGAEWILRLTGDNPFYDVLHLDQLLEAFVHTTPDLASIYGLPLGMGGEIFTREALEWSPPRLEERHKEHVSLHIKENPERFRILKLAPLLSEDDKRIVPELRLTVDEPKDRETVSSVLENMETGYPFFGAEECVAAYRKHPEWFLGNSDVDQVRFQIPAAKPDERKRIGILAGDPKRFGSGHFERSRILFVLLSAEGYETTRLSEFPEDGKEDLIVVDSRDIPIPEYSKTKLLLIDHFGPERYEHRSYEALPHPDSRIPFSPDRILIPPRLKATETRDESYLLCYAGGLGVSETEMLDVYLESLRSSEKIGKIVRVGGTPSHSPFVEHRSRISSYRFRELLAASAAFSGYFGQSLFEAVFLKKKVSGFSIGPIHTVLSELAEKDFGIPFAGELGTERFGRNPELRPSKVTIDGSGYSRLLNEVRECLSR</sequence>
<proteinExistence type="predicted"/>
<dbReference type="PANTHER" id="PTHR42866:SF1">
    <property type="entry name" value="SPORE COAT POLYSACCHARIDE BIOSYNTHESIS PROTEIN SPSF"/>
    <property type="match status" value="1"/>
</dbReference>
<dbReference type="InterPro" id="IPR003329">
    <property type="entry name" value="Cytidylyl_trans"/>
</dbReference>
<dbReference type="GO" id="GO:0005829">
    <property type="term" value="C:cytosol"/>
    <property type="evidence" value="ECO:0007669"/>
    <property type="project" value="TreeGrafter"/>
</dbReference>